<name>A0A4Q8CZR7_9GAMM</name>
<evidence type="ECO:0000256" key="1">
    <source>
        <dbReference type="ARBA" id="ARBA00010645"/>
    </source>
</evidence>
<dbReference type="Gene3D" id="3.10.20.280">
    <property type="entry name" value="RnfH-like"/>
    <property type="match status" value="1"/>
</dbReference>
<keyword evidence="5" id="KW-1185">Reference proteome</keyword>
<accession>A0A4Q8CZR7</accession>
<evidence type="ECO:0000313" key="4">
    <source>
        <dbReference type="EMBL" id="RZU98430.1"/>
    </source>
</evidence>
<comment type="similarity">
    <text evidence="1 2">Belongs to the UPF0125 (RnfH) family.</text>
</comment>
<dbReference type="InterPro" id="IPR016155">
    <property type="entry name" value="Mopterin_synth/thiamin_S_b"/>
</dbReference>
<dbReference type="PANTHER" id="PTHR37483:SF1">
    <property type="entry name" value="UPF0125 PROTEIN RATB"/>
    <property type="match status" value="1"/>
</dbReference>
<dbReference type="PANTHER" id="PTHR37483">
    <property type="entry name" value="UPF0125 PROTEIN RATB"/>
    <property type="match status" value="1"/>
</dbReference>
<proteinExistence type="inferred from homology"/>
<sequence length="101" mass="11059">MVNKPMITVEVAYALPSDQRLISLDLPSGATAREAIQQSGLLAEFPGLDPAESGIGIFSQPVDLDTALNDGDRVEIYRPLQIDPKAQRRARARTQRESRQG</sequence>
<dbReference type="HAMAP" id="MF_00460">
    <property type="entry name" value="UPF0125_RnfH"/>
    <property type="match status" value="1"/>
</dbReference>
<evidence type="ECO:0000313" key="5">
    <source>
        <dbReference type="Proteomes" id="UP000292298"/>
    </source>
</evidence>
<dbReference type="AlphaFoldDB" id="A0A4Q8CZR7"/>
<gene>
    <name evidence="4" type="ORF">EV698_0677</name>
</gene>
<organism evidence="4 5">
    <name type="scientific">Spiribacter vilamensis</name>
    <dbReference type="NCBI Taxonomy" id="531306"/>
    <lineage>
        <taxon>Bacteria</taxon>
        <taxon>Pseudomonadati</taxon>
        <taxon>Pseudomonadota</taxon>
        <taxon>Gammaproteobacteria</taxon>
        <taxon>Chromatiales</taxon>
        <taxon>Ectothiorhodospiraceae</taxon>
        <taxon>Spiribacter</taxon>
    </lineage>
</organism>
<dbReference type="Proteomes" id="UP000292298">
    <property type="component" value="Unassembled WGS sequence"/>
</dbReference>
<dbReference type="NCBIfam" id="NF002490">
    <property type="entry name" value="PRK01777.1"/>
    <property type="match status" value="1"/>
</dbReference>
<dbReference type="Pfam" id="PF03658">
    <property type="entry name" value="Ub-RnfH"/>
    <property type="match status" value="1"/>
</dbReference>
<evidence type="ECO:0000256" key="3">
    <source>
        <dbReference type="SAM" id="MobiDB-lite"/>
    </source>
</evidence>
<evidence type="ECO:0000256" key="2">
    <source>
        <dbReference type="HAMAP-Rule" id="MF_00460"/>
    </source>
</evidence>
<comment type="caution">
    <text evidence="4">The sequence shown here is derived from an EMBL/GenBank/DDBJ whole genome shotgun (WGS) entry which is preliminary data.</text>
</comment>
<dbReference type="InterPro" id="IPR037021">
    <property type="entry name" value="RnfH_sf"/>
</dbReference>
<protein>
    <recommendedName>
        <fullName evidence="2">UPF0125 protein EV698_0677</fullName>
    </recommendedName>
</protein>
<dbReference type="InterPro" id="IPR005346">
    <property type="entry name" value="RnfH"/>
</dbReference>
<dbReference type="RefSeq" id="WP_239016194.1">
    <property type="nucleotide sequence ID" value="NZ_SHLI01000001.1"/>
</dbReference>
<reference evidence="4 5" key="1">
    <citation type="submission" date="2019-02" db="EMBL/GenBank/DDBJ databases">
        <title>Genomic Encyclopedia of Type Strains, Phase IV (KMG-IV): sequencing the most valuable type-strain genomes for metagenomic binning, comparative biology and taxonomic classification.</title>
        <authorList>
            <person name="Goeker M."/>
        </authorList>
    </citation>
    <scope>NUCLEOTIDE SEQUENCE [LARGE SCALE GENOMIC DNA]</scope>
    <source>
        <strain evidence="4 5">DSM 21056</strain>
    </source>
</reference>
<dbReference type="EMBL" id="SHLI01000001">
    <property type="protein sequence ID" value="RZU98430.1"/>
    <property type="molecule type" value="Genomic_DNA"/>
</dbReference>
<dbReference type="SUPFAM" id="SSF54285">
    <property type="entry name" value="MoaD/ThiS"/>
    <property type="match status" value="1"/>
</dbReference>
<feature type="region of interest" description="Disordered" evidence="3">
    <location>
        <begin position="79"/>
        <end position="101"/>
    </location>
</feature>